<dbReference type="Pfam" id="PF22899">
    <property type="entry name" value="SMCHD1_S5"/>
    <property type="match status" value="1"/>
</dbReference>
<sequence length="1960" mass="217797">MADQRRVTVYDCRSENKARPQREVLETSGLDFNRFLRLLLPKFAIPPHEKFVLATTDRVILDFHKFEDLQDGSTLHLLQREDQALTAATEEHINFTPHYDTLIKGGLYEYYASEGQNPLAYALAELIDNSLSATAKNPGARTVEIRMVFDGGKPTVIVLDNGCGMTFTQLKNWAVYRLSKFSRDKVIVGGKLEGYTRPDPVRRSLNSDISYFGVGGKQAVFFIGNSTRMITKPVGSPDVHELILSKEGFESREKDKRDIYSTVIKNRKPGDYSHVKGDDERCLRALIGEEFGKKSFTAVVITGVSPEHVAFLKRDFDVWTRQLANLYHYYIHGVNGKDTSSCSAKVDHLPKIDIQIILREKPPKSPSVLNLREIDDDRQTLFLNATVDTFEFHAATEKDGGTVEGVIRYHPFLYDRETYPEDPDAPPALDDDASDWENESAAWQQARARKHIFDCFWNGRLIPYTKLQEFDWCAASKGPKELAECYGRISGVLFSDDRFEVSTNKLTFMDLEVKLKQNSTIFTRIVNSQKQRGKILKDFTEWLKKCHEKWDKQVKFVGFKETIERKELTPKKMQHPWATFSSIVWDGKVYKTGQLVKSQKTVPIVYGRMGRFLLYGEHKGSVFATGGEVEVLLEPKEFYNTVKTIAISKINKTATDEEIQSIIDNDSAKFPELLEVEWPKGNPWPQNASRAAGTEFGPIQVKILNKKGESLSQMPSVGLGKGKKMFVELKIVHRGPAKEDHKTVLHSVAQHSPSWNYAFKKTANLTNPGNYTLSLNTKISESNAYVFGGRQLPSFKLTFTIVAGTPESFVVSPVSTPPHVGVPFNISLFIKDAHDNAAVAPPDLRPVLKCRDLELSYEAVSNLGTTFTIRSVKAKGKVLNCQKSKMYDLNVTLPGLKTDTQTVQICLLPGNPHSLHVTPEDEPIALENGNTFTFTAEVHDEAGNITAQAKQIVSCQVKGFPPVTADCSASGTGQLVTKPINLQITNGEPQNLTVEFEMPKSKWKVPLVLRKLKVVPSTRVSRMELCGDDNLVLRNGEKIEWLAGGSLENLFYKLYDEAGRLVPPTEEIACRIKVNWTGDVNVTDLALGKLPVLQVPTQVQPPIFYLVSYQDQNVSVSFNIVPRPDEATKLKATPLHNTVKLGEILPGNISLELLDQYDNSTLTFTSTCKDHITVEADGLDKSAIDFVWQESSGSVLVTGVQFLSGPLGPRELCFTYGSFEERVHVKVTAGVPALLKLTSGPEMPLQVLNGHGIATPFVVQVCDERGNPTTDQRVVVRVNSSPPTLKVTTAVISQPVSAEGKASFPVSGVSGPKGCYKLVFEGSLNQKPIPGFTVNLTVIPDPNKPVSLSVEYNTAAVFPAGGRFPVFSVTVVSDEGCPMATFNPAAASMRLWKEAPPQNTSPHREVTELKCCKPLGDEKKDRFHFRDKPIPKQVGKYTIQFSLKIDDGKLLSSNQISIDVVANQPVRLAPDPPPPTRFVSDSKVIAHRTLVENMTLRIMDEHGNAAGRDLGGTVVVSIENLGGGGSGSSGQSVPLFEGQKNSLTTSLVEGKAHFTRLVLMENSPGEDGSDYLLLFRPEGPMVPTTLDPFPLLFHFNKDAENQQKMFELTKKKNTLTTSIEALRENFATSTELLTALTSQCLNESEKESVIRKELIKRKLESGQTIPEIEELLTRKRSELDQIVRSHRVCSIPDQFRGQQDVLGAVGHLALVQDADAARVISWQIRGDMDCVLTKTLAAAQRIYKDTNGQQQVMSLETMFVRDDNRPLPHIRNGRALFDPPGNPVYAIDLLHFPSDPQSCRTAFKSILGNTILMDDLNSANHYRKAVVQHKMPCPTILTRQGDRISGNGKFGGAQNRAPPMHALKVFGAPLPPHHAALKEHIELLSQHRSALEKKQEAAKERGAHLKMMQSPESLKQRKQMEEMITQLEENERELASTPVRAGKRGLERAQPSGTAGKRFK</sequence>
<dbReference type="GO" id="GO:0006302">
    <property type="term" value="P:double-strand break repair"/>
    <property type="evidence" value="ECO:0007669"/>
    <property type="project" value="InterPro"/>
</dbReference>
<evidence type="ECO:0000313" key="6">
    <source>
        <dbReference type="Proteomes" id="UP000007635"/>
    </source>
</evidence>
<reference evidence="5" key="3">
    <citation type="submission" date="2025-09" db="UniProtKB">
        <authorList>
            <consortium name="Ensembl"/>
        </authorList>
    </citation>
    <scope>IDENTIFICATION</scope>
</reference>
<organism evidence="5 6">
    <name type="scientific">Gasterosteus aculeatus aculeatus</name>
    <name type="common">three-spined stickleback</name>
    <dbReference type="NCBI Taxonomy" id="481459"/>
    <lineage>
        <taxon>Eukaryota</taxon>
        <taxon>Metazoa</taxon>
        <taxon>Chordata</taxon>
        <taxon>Craniata</taxon>
        <taxon>Vertebrata</taxon>
        <taxon>Euteleostomi</taxon>
        <taxon>Actinopterygii</taxon>
        <taxon>Neopterygii</taxon>
        <taxon>Teleostei</taxon>
        <taxon>Neoteleostei</taxon>
        <taxon>Acanthomorphata</taxon>
        <taxon>Eupercaria</taxon>
        <taxon>Perciformes</taxon>
        <taxon>Cottioidei</taxon>
        <taxon>Gasterosteales</taxon>
        <taxon>Gasterosteidae</taxon>
        <taxon>Gasterosteus</taxon>
    </lineage>
</organism>
<dbReference type="InterPro" id="IPR058616">
    <property type="entry name" value="Ig_SMCHD1_8th"/>
</dbReference>
<dbReference type="InterPro" id="IPR058614">
    <property type="entry name" value="Ig_SMCHD1_5th"/>
</dbReference>
<dbReference type="InterPro" id="IPR038892">
    <property type="entry name" value="SMCHD1"/>
</dbReference>
<dbReference type="Pfam" id="PF26196">
    <property type="entry name" value="Ig_SMCHD1_4th"/>
    <property type="match status" value="1"/>
</dbReference>
<evidence type="ECO:0000256" key="1">
    <source>
        <dbReference type="ARBA" id="ARBA00004286"/>
    </source>
</evidence>
<dbReference type="Pfam" id="PF26197">
    <property type="entry name" value="Ig_SMCHD1_5th"/>
    <property type="match status" value="1"/>
</dbReference>
<keyword evidence="6" id="KW-1185">Reference proteome</keyword>
<dbReference type="SMART" id="SM00968">
    <property type="entry name" value="SMC_hinge"/>
    <property type="match status" value="1"/>
</dbReference>
<proteinExistence type="predicted"/>
<dbReference type="GO" id="GO:0005524">
    <property type="term" value="F:ATP binding"/>
    <property type="evidence" value="ECO:0007669"/>
    <property type="project" value="InterPro"/>
</dbReference>
<evidence type="ECO:0000256" key="3">
    <source>
        <dbReference type="SAM" id="MobiDB-lite"/>
    </source>
</evidence>
<dbReference type="SUPFAM" id="SSF75553">
    <property type="entry name" value="Smc hinge domain"/>
    <property type="match status" value="1"/>
</dbReference>
<dbReference type="Pfam" id="PF26201">
    <property type="entry name" value="Ig_SMCHD1_7th"/>
    <property type="match status" value="1"/>
</dbReference>
<dbReference type="PANTHER" id="PTHR22640">
    <property type="entry name" value="STRUCTURAL MAINTENANCE OF CHROMOSOMES FLEXIBLE HINGE DOMAIN-CONTAINING PROTEIN 1"/>
    <property type="match status" value="1"/>
</dbReference>
<dbReference type="InterPro" id="IPR010935">
    <property type="entry name" value="SMC_hinge"/>
</dbReference>
<dbReference type="Gene3D" id="1.20.1060.20">
    <property type="match status" value="1"/>
</dbReference>
<dbReference type="Proteomes" id="UP000007635">
    <property type="component" value="Chromosome XXI"/>
</dbReference>
<dbReference type="Pfam" id="PF26198">
    <property type="entry name" value="Ig_SMCHD1_6th"/>
    <property type="match status" value="1"/>
</dbReference>
<dbReference type="Gene3D" id="3.30.565.10">
    <property type="entry name" value="Histidine kinase-like ATPase, C-terminal domain"/>
    <property type="match status" value="1"/>
</dbReference>
<evidence type="ECO:0000259" key="4">
    <source>
        <dbReference type="SMART" id="SM00968"/>
    </source>
</evidence>
<dbReference type="InterPro" id="IPR058615">
    <property type="entry name" value="Ig_SMCHD1_6th"/>
</dbReference>
<feature type="domain" description="SMC hinge" evidence="4">
    <location>
        <begin position="1699"/>
        <end position="1823"/>
    </location>
</feature>
<dbReference type="InterPro" id="IPR058612">
    <property type="entry name" value="Ig_SMCHD1_2nd"/>
</dbReference>
<accession>A0AAQ4PNT5</accession>
<dbReference type="InterPro" id="IPR036890">
    <property type="entry name" value="HATPase_C_sf"/>
</dbReference>
<dbReference type="Pfam" id="PF06470">
    <property type="entry name" value="SMC_hinge"/>
    <property type="match status" value="1"/>
</dbReference>
<dbReference type="InterPro" id="IPR058617">
    <property type="entry name" value="Ig_SMCHD1_7th"/>
</dbReference>
<dbReference type="Pfam" id="PF26195">
    <property type="entry name" value="Ig_SMCHD1_2nd"/>
    <property type="match status" value="1"/>
</dbReference>
<dbReference type="SUPFAM" id="SSF55874">
    <property type="entry name" value="ATPase domain of HSP90 chaperone/DNA topoisomerase II/histidine kinase"/>
    <property type="match status" value="1"/>
</dbReference>
<protein>
    <submittedName>
        <fullName evidence="5">Structural maintenance of chromosomes flexible hinge domain containing 1</fullName>
    </submittedName>
</protein>
<comment type="subcellular location">
    <subcellularLocation>
        <location evidence="1">Chromosome</location>
    </subcellularLocation>
</comment>
<reference evidence="5 6" key="1">
    <citation type="journal article" date="2021" name="G3 (Bethesda)">
        <title>Improved contiguity of the threespine stickleback genome using long-read sequencing.</title>
        <authorList>
            <person name="Nath S."/>
            <person name="Shaw D.E."/>
            <person name="White M.A."/>
        </authorList>
    </citation>
    <scope>NUCLEOTIDE SEQUENCE [LARGE SCALE GENOMIC DNA]</scope>
    <source>
        <strain evidence="5 6">Lake Benthic</strain>
    </source>
</reference>
<dbReference type="InterPro" id="IPR055109">
    <property type="entry name" value="SMCHD1_S5"/>
</dbReference>
<keyword evidence="2" id="KW-0158">Chromosome</keyword>
<dbReference type="PANTHER" id="PTHR22640:SF2">
    <property type="entry name" value="STRUCTURAL MAINTENANCE OF CHROMOSOMES FLEXIBLE HINGE DOMAIN-CONTAINING PROTEIN 1"/>
    <property type="match status" value="1"/>
</dbReference>
<evidence type="ECO:0000313" key="5">
    <source>
        <dbReference type="Ensembl" id="ENSGACP00000039491.1"/>
    </source>
</evidence>
<dbReference type="GO" id="GO:0005694">
    <property type="term" value="C:chromosome"/>
    <property type="evidence" value="ECO:0007669"/>
    <property type="project" value="UniProtKB-SubCell"/>
</dbReference>
<dbReference type="InterPro" id="IPR058613">
    <property type="entry name" value="Ig_SMCHD1_4th"/>
</dbReference>
<feature type="region of interest" description="Disordered" evidence="3">
    <location>
        <begin position="1929"/>
        <end position="1960"/>
    </location>
</feature>
<dbReference type="InterPro" id="IPR058611">
    <property type="entry name" value="Ig_SMCHD1_1st"/>
</dbReference>
<dbReference type="InterPro" id="IPR036277">
    <property type="entry name" value="SMC_hinge_sf"/>
</dbReference>
<dbReference type="GeneID" id="120812080"/>
<dbReference type="Pfam" id="PF13589">
    <property type="entry name" value="HATPase_c_3"/>
    <property type="match status" value="1"/>
</dbReference>
<evidence type="ECO:0000256" key="2">
    <source>
        <dbReference type="ARBA" id="ARBA00022454"/>
    </source>
</evidence>
<dbReference type="Pfam" id="PF26199">
    <property type="entry name" value="Ig_SMCHD1_8th"/>
    <property type="match status" value="1"/>
</dbReference>
<name>A0AAQ4PNT5_GASAC</name>
<dbReference type="GO" id="GO:0051276">
    <property type="term" value="P:chromosome organization"/>
    <property type="evidence" value="ECO:0007669"/>
    <property type="project" value="InterPro"/>
</dbReference>
<reference evidence="5" key="2">
    <citation type="submission" date="2025-08" db="UniProtKB">
        <authorList>
            <consortium name="Ensembl"/>
        </authorList>
    </citation>
    <scope>IDENTIFICATION</scope>
</reference>
<dbReference type="Pfam" id="PF26194">
    <property type="entry name" value="Ig_SMCHD1_1st"/>
    <property type="match status" value="1"/>
</dbReference>
<dbReference type="Ensembl" id="ENSGACT00000078002.1">
    <property type="protein sequence ID" value="ENSGACP00000039491.1"/>
    <property type="gene ID" value="ENSGACG00000004186.2"/>
</dbReference>
<dbReference type="GeneTree" id="ENSGT00390000006950"/>
<dbReference type="RefSeq" id="XP_040023824.1">
    <property type="nucleotide sequence ID" value="XM_040167890.1"/>
</dbReference>
<dbReference type="Gene3D" id="3.30.70.1620">
    <property type="match status" value="1"/>
</dbReference>